<name>A0A2V0NKD7_9CHLO</name>
<dbReference type="Proteomes" id="UP000247498">
    <property type="component" value="Unassembled WGS sequence"/>
</dbReference>
<evidence type="ECO:0000313" key="4">
    <source>
        <dbReference type="Proteomes" id="UP000247498"/>
    </source>
</evidence>
<gene>
    <name evidence="3" type="ORF">Rsub_00477</name>
</gene>
<organism evidence="3 4">
    <name type="scientific">Raphidocelis subcapitata</name>
    <dbReference type="NCBI Taxonomy" id="307507"/>
    <lineage>
        <taxon>Eukaryota</taxon>
        <taxon>Viridiplantae</taxon>
        <taxon>Chlorophyta</taxon>
        <taxon>core chlorophytes</taxon>
        <taxon>Chlorophyceae</taxon>
        <taxon>CS clade</taxon>
        <taxon>Sphaeropleales</taxon>
        <taxon>Selenastraceae</taxon>
        <taxon>Raphidocelis</taxon>
    </lineage>
</organism>
<evidence type="ECO:0000313" key="3">
    <source>
        <dbReference type="EMBL" id="GBF87766.1"/>
    </source>
</evidence>
<feature type="region of interest" description="Disordered" evidence="2">
    <location>
        <begin position="407"/>
        <end position="449"/>
    </location>
</feature>
<feature type="compositionally biased region" description="Basic and acidic residues" evidence="2">
    <location>
        <begin position="67"/>
        <end position="82"/>
    </location>
</feature>
<dbReference type="InParanoid" id="A0A2V0NKD7"/>
<evidence type="ECO:0000256" key="1">
    <source>
        <dbReference type="SAM" id="Coils"/>
    </source>
</evidence>
<keyword evidence="4" id="KW-1185">Reference proteome</keyword>
<feature type="compositionally biased region" description="Low complexity" evidence="2">
    <location>
        <begin position="120"/>
        <end position="132"/>
    </location>
</feature>
<keyword evidence="1" id="KW-0175">Coiled coil</keyword>
<accession>A0A2V0NKD7</accession>
<proteinExistence type="predicted"/>
<feature type="compositionally biased region" description="Low complexity" evidence="2">
    <location>
        <begin position="407"/>
        <end position="420"/>
    </location>
</feature>
<dbReference type="AlphaFoldDB" id="A0A2V0NKD7"/>
<evidence type="ECO:0000256" key="2">
    <source>
        <dbReference type="SAM" id="MobiDB-lite"/>
    </source>
</evidence>
<sequence length="449" mass="46108">MLRYRARRSYIAPPPRSRRRRARSAEPLEQPEWDGTIHDLSKLKLSPEQQAARKLERVSRHQLRAGDAPEARAADPGTRERWALGAGRGLGGGDCGDDDDDGDASSRGRGAGGCLRGGDSDASSSGDDAAAARSRDARRAAWLPRDQQWRASGGGGDSGDSWAGGHSSWGGPRASKTVCEARAPGSAPRYAAFEDGSSSDEDDGGAPLVHVLAKQVRGLRAELAEAQEQLGAARSELEATQRELARAQDRNCELEHVHAGYVDRTAGVLAKLQAQPPQQQPAAVWPGGPAPAVDEDGDDGDELALALPSYAEMRRSAAFTPASAPPLPAAAAATASAPAPGPLLPSGLAGSNAARVPDAFWSAAAAPLCSAEPPAALARLPGPSLGAGLGPAHGAAPIAAAARRRAAMPPAGHAGAARPGGARGPRLHPEQAAASMSFLLHTRPRSGGE</sequence>
<feature type="coiled-coil region" evidence="1">
    <location>
        <begin position="209"/>
        <end position="250"/>
    </location>
</feature>
<reference evidence="3 4" key="1">
    <citation type="journal article" date="2018" name="Sci. Rep.">
        <title>Raphidocelis subcapitata (=Pseudokirchneriella subcapitata) provides an insight into genome evolution and environmental adaptations in the Sphaeropleales.</title>
        <authorList>
            <person name="Suzuki S."/>
            <person name="Yamaguchi H."/>
            <person name="Nakajima N."/>
            <person name="Kawachi M."/>
        </authorList>
    </citation>
    <scope>NUCLEOTIDE SEQUENCE [LARGE SCALE GENOMIC DNA]</scope>
    <source>
        <strain evidence="3 4">NIES-35</strain>
    </source>
</reference>
<dbReference type="OrthoDB" id="6361178at2759"/>
<feature type="region of interest" description="Disordered" evidence="2">
    <location>
        <begin position="1"/>
        <end position="206"/>
    </location>
</feature>
<protein>
    <submittedName>
        <fullName evidence="3">Uncharacterized protein</fullName>
    </submittedName>
</protein>
<comment type="caution">
    <text evidence="3">The sequence shown here is derived from an EMBL/GenBank/DDBJ whole genome shotgun (WGS) entry which is preliminary data.</text>
</comment>
<feature type="compositionally biased region" description="Low complexity" evidence="2">
    <location>
        <begin position="159"/>
        <end position="171"/>
    </location>
</feature>
<dbReference type="EMBL" id="BDRX01000002">
    <property type="protein sequence ID" value="GBF87766.1"/>
    <property type="molecule type" value="Genomic_DNA"/>
</dbReference>